<sequence length="170" mass="19195">MNERTEIHTSLLGSFLKRMYINSDRNRQTGGPCIGGEHFRRAYIQIDRAQATCDLFLALSEAFCTRLISKATSRNAHFSAFFVPSCVTPFPTGGFQCRNPIRGIHVIDARMLYSTRVLCCTMPNDDDDIVLIPPGGYPFTLYALRLPVVYTRCALARRGSFENMKMLLCI</sequence>
<reference evidence="1 2" key="1">
    <citation type="journal article" date="2023" name="Nucleic Acids Res.">
        <title>The hologenome of Daphnia magna reveals possible DNA methylation and microbiome-mediated evolution of the host genome.</title>
        <authorList>
            <person name="Chaturvedi A."/>
            <person name="Li X."/>
            <person name="Dhandapani V."/>
            <person name="Marshall H."/>
            <person name="Kissane S."/>
            <person name="Cuenca-Cambronero M."/>
            <person name="Asole G."/>
            <person name="Calvet F."/>
            <person name="Ruiz-Romero M."/>
            <person name="Marangio P."/>
            <person name="Guigo R."/>
            <person name="Rago D."/>
            <person name="Mirbahai L."/>
            <person name="Eastwood N."/>
            <person name="Colbourne J.K."/>
            <person name="Zhou J."/>
            <person name="Mallon E."/>
            <person name="Orsini L."/>
        </authorList>
    </citation>
    <scope>NUCLEOTIDE SEQUENCE [LARGE SCALE GENOMIC DNA]</scope>
    <source>
        <strain evidence="1">LRV0_1</strain>
    </source>
</reference>
<evidence type="ECO:0000313" key="2">
    <source>
        <dbReference type="Proteomes" id="UP001234178"/>
    </source>
</evidence>
<comment type="caution">
    <text evidence="1">The sequence shown here is derived from an EMBL/GenBank/DDBJ whole genome shotgun (WGS) entry which is preliminary data.</text>
</comment>
<proteinExistence type="predicted"/>
<dbReference type="EMBL" id="JAOYFB010000039">
    <property type="protein sequence ID" value="KAK4028951.1"/>
    <property type="molecule type" value="Genomic_DNA"/>
</dbReference>
<keyword evidence="2" id="KW-1185">Reference proteome</keyword>
<organism evidence="1 2">
    <name type="scientific">Daphnia magna</name>
    <dbReference type="NCBI Taxonomy" id="35525"/>
    <lineage>
        <taxon>Eukaryota</taxon>
        <taxon>Metazoa</taxon>
        <taxon>Ecdysozoa</taxon>
        <taxon>Arthropoda</taxon>
        <taxon>Crustacea</taxon>
        <taxon>Branchiopoda</taxon>
        <taxon>Diplostraca</taxon>
        <taxon>Cladocera</taxon>
        <taxon>Anomopoda</taxon>
        <taxon>Daphniidae</taxon>
        <taxon>Daphnia</taxon>
    </lineage>
</organism>
<accession>A0ABR0AUZ4</accession>
<gene>
    <name evidence="1" type="ORF">OUZ56_021969</name>
</gene>
<evidence type="ECO:0000313" key="1">
    <source>
        <dbReference type="EMBL" id="KAK4028951.1"/>
    </source>
</evidence>
<protein>
    <submittedName>
        <fullName evidence="1">Uncharacterized protein</fullName>
    </submittedName>
</protein>
<dbReference type="Proteomes" id="UP001234178">
    <property type="component" value="Unassembled WGS sequence"/>
</dbReference>
<name>A0ABR0AUZ4_9CRUS</name>